<name>A0A1V6TBQ5_9EURO</name>
<dbReference type="GO" id="GO:0000785">
    <property type="term" value="C:chromatin"/>
    <property type="evidence" value="ECO:0007669"/>
    <property type="project" value="TreeGrafter"/>
</dbReference>
<protein>
    <recommendedName>
        <fullName evidence="16">Zn(2)-C6 fungal-type domain-containing protein</fullName>
    </recommendedName>
</protein>
<evidence type="ECO:0000256" key="8">
    <source>
        <dbReference type="ARBA" id="ARBA00023163"/>
    </source>
</evidence>
<dbReference type="CDD" id="cd12148">
    <property type="entry name" value="fungal_TF_MHR"/>
    <property type="match status" value="1"/>
</dbReference>
<proteinExistence type="predicted"/>
<dbReference type="PROSITE" id="PS50048">
    <property type="entry name" value="ZN2_CY6_FUNGAL_2"/>
    <property type="match status" value="1"/>
</dbReference>
<feature type="compositionally biased region" description="Polar residues" evidence="11">
    <location>
        <begin position="156"/>
        <end position="165"/>
    </location>
</feature>
<evidence type="ECO:0000259" key="12">
    <source>
        <dbReference type="PROSITE" id="PS50048"/>
    </source>
</evidence>
<dbReference type="GO" id="GO:0000978">
    <property type="term" value="F:RNA polymerase II cis-regulatory region sequence-specific DNA binding"/>
    <property type="evidence" value="ECO:0007669"/>
    <property type="project" value="InterPro"/>
</dbReference>
<dbReference type="PROSITE" id="PS50157">
    <property type="entry name" value="ZINC_FINGER_C2H2_2"/>
    <property type="match status" value="1"/>
</dbReference>
<keyword evidence="8" id="KW-0804">Transcription</keyword>
<dbReference type="GO" id="GO:0000981">
    <property type="term" value="F:DNA-binding transcription factor activity, RNA polymerase II-specific"/>
    <property type="evidence" value="ECO:0007669"/>
    <property type="project" value="InterPro"/>
</dbReference>
<evidence type="ECO:0000313" key="15">
    <source>
        <dbReference type="Proteomes" id="UP000191285"/>
    </source>
</evidence>
<dbReference type="InterPro" id="IPR036864">
    <property type="entry name" value="Zn2-C6_fun-type_DNA-bd_sf"/>
</dbReference>
<evidence type="ECO:0000313" key="14">
    <source>
        <dbReference type="EMBL" id="OQE23815.1"/>
    </source>
</evidence>
<keyword evidence="4 10" id="KW-0863">Zinc-finger</keyword>
<keyword evidence="5" id="KW-0862">Zinc</keyword>
<dbReference type="PROSITE" id="PS00463">
    <property type="entry name" value="ZN2_CY6_FUNGAL_1"/>
    <property type="match status" value="1"/>
</dbReference>
<dbReference type="GO" id="GO:0008270">
    <property type="term" value="F:zinc ion binding"/>
    <property type="evidence" value="ECO:0007669"/>
    <property type="project" value="UniProtKB-KW"/>
</dbReference>
<evidence type="ECO:0000259" key="13">
    <source>
        <dbReference type="PROSITE" id="PS50157"/>
    </source>
</evidence>
<keyword evidence="9" id="KW-0539">Nucleus</keyword>
<dbReference type="InterPro" id="IPR013087">
    <property type="entry name" value="Znf_C2H2_type"/>
</dbReference>
<evidence type="ECO:0000256" key="9">
    <source>
        <dbReference type="ARBA" id="ARBA00023242"/>
    </source>
</evidence>
<reference evidence="15" key="1">
    <citation type="journal article" date="2017" name="Nat. Microbiol.">
        <title>Global analysis of biosynthetic gene clusters reveals vast potential of secondary metabolite production in Penicillium species.</title>
        <authorList>
            <person name="Nielsen J.C."/>
            <person name="Grijseels S."/>
            <person name="Prigent S."/>
            <person name="Ji B."/>
            <person name="Dainat J."/>
            <person name="Nielsen K.F."/>
            <person name="Frisvad J.C."/>
            <person name="Workman M."/>
            <person name="Nielsen J."/>
        </authorList>
    </citation>
    <scope>NUCLEOTIDE SEQUENCE [LARGE SCALE GENOMIC DNA]</scope>
    <source>
        <strain evidence="15">IBT 24891</strain>
    </source>
</reference>
<evidence type="ECO:0008006" key="16">
    <source>
        <dbReference type="Google" id="ProtNLM"/>
    </source>
</evidence>
<keyword evidence="6" id="KW-0805">Transcription regulation</keyword>
<dbReference type="GO" id="GO:0005634">
    <property type="term" value="C:nucleus"/>
    <property type="evidence" value="ECO:0007669"/>
    <property type="project" value="UniProtKB-SubCell"/>
</dbReference>
<dbReference type="OrthoDB" id="654211at2759"/>
<keyword evidence="15" id="KW-1185">Reference proteome</keyword>
<evidence type="ECO:0000256" key="3">
    <source>
        <dbReference type="ARBA" id="ARBA00022737"/>
    </source>
</evidence>
<dbReference type="PANTHER" id="PTHR40626">
    <property type="entry name" value="MIP31509P"/>
    <property type="match status" value="1"/>
</dbReference>
<evidence type="ECO:0000256" key="10">
    <source>
        <dbReference type="PROSITE-ProRule" id="PRU00042"/>
    </source>
</evidence>
<dbReference type="Proteomes" id="UP000191285">
    <property type="component" value="Unassembled WGS sequence"/>
</dbReference>
<dbReference type="SUPFAM" id="SSF57701">
    <property type="entry name" value="Zn2/Cys6 DNA-binding domain"/>
    <property type="match status" value="1"/>
</dbReference>
<keyword evidence="7" id="KW-0238">DNA-binding</keyword>
<feature type="domain" description="C2H2-type" evidence="13">
    <location>
        <begin position="15"/>
        <end position="42"/>
    </location>
</feature>
<accession>A0A1V6TBQ5</accession>
<dbReference type="PANTHER" id="PTHR40626:SF3">
    <property type="entry name" value="TRANSCRIPTION FACTOR WITH C2H2 AND ZN(2)-CYS(6) DNA BINDING DOMAIN (EUROFUNG)-RELATED"/>
    <property type="match status" value="1"/>
</dbReference>
<dbReference type="InterPro" id="IPR051059">
    <property type="entry name" value="VerF-like"/>
</dbReference>
<dbReference type="SMART" id="SM00355">
    <property type="entry name" value="ZnF_C2H2"/>
    <property type="match status" value="2"/>
</dbReference>
<dbReference type="SUPFAM" id="SSF57667">
    <property type="entry name" value="beta-beta-alpha zinc fingers"/>
    <property type="match status" value="1"/>
</dbReference>
<dbReference type="PROSITE" id="PS00028">
    <property type="entry name" value="ZINC_FINGER_C2H2_1"/>
    <property type="match status" value="1"/>
</dbReference>
<dbReference type="InterPro" id="IPR001138">
    <property type="entry name" value="Zn2Cys6_DnaBD"/>
</dbReference>
<gene>
    <name evidence="14" type="ORF">PENSTE_c008G07145</name>
</gene>
<dbReference type="Pfam" id="PF00172">
    <property type="entry name" value="Zn_clus"/>
    <property type="match status" value="1"/>
</dbReference>
<evidence type="ECO:0000256" key="5">
    <source>
        <dbReference type="ARBA" id="ARBA00022833"/>
    </source>
</evidence>
<dbReference type="Gene3D" id="4.10.240.10">
    <property type="entry name" value="Zn(2)-C6 fungal-type DNA-binding domain"/>
    <property type="match status" value="1"/>
</dbReference>
<dbReference type="InterPro" id="IPR036236">
    <property type="entry name" value="Znf_C2H2_sf"/>
</dbReference>
<evidence type="ECO:0000256" key="6">
    <source>
        <dbReference type="ARBA" id="ARBA00023015"/>
    </source>
</evidence>
<dbReference type="CDD" id="cd00067">
    <property type="entry name" value="GAL4"/>
    <property type="match status" value="1"/>
</dbReference>
<organism evidence="14 15">
    <name type="scientific">Penicillium steckii</name>
    <dbReference type="NCBI Taxonomy" id="303698"/>
    <lineage>
        <taxon>Eukaryota</taxon>
        <taxon>Fungi</taxon>
        <taxon>Dikarya</taxon>
        <taxon>Ascomycota</taxon>
        <taxon>Pezizomycotina</taxon>
        <taxon>Eurotiomycetes</taxon>
        <taxon>Eurotiomycetidae</taxon>
        <taxon>Eurotiales</taxon>
        <taxon>Aspergillaceae</taxon>
        <taxon>Penicillium</taxon>
    </lineage>
</organism>
<evidence type="ECO:0000256" key="11">
    <source>
        <dbReference type="SAM" id="MobiDB-lite"/>
    </source>
</evidence>
<evidence type="ECO:0000256" key="4">
    <source>
        <dbReference type="ARBA" id="ARBA00022771"/>
    </source>
</evidence>
<keyword evidence="2" id="KW-0479">Metal-binding</keyword>
<dbReference type="Gene3D" id="3.30.160.60">
    <property type="entry name" value="Classic Zinc Finger"/>
    <property type="match status" value="1"/>
</dbReference>
<keyword evidence="3" id="KW-0677">Repeat</keyword>
<evidence type="ECO:0000256" key="7">
    <source>
        <dbReference type="ARBA" id="ARBA00023125"/>
    </source>
</evidence>
<dbReference type="InterPro" id="IPR007219">
    <property type="entry name" value="XnlR_reg_dom"/>
</dbReference>
<dbReference type="Pfam" id="PF04082">
    <property type="entry name" value="Fungal_trans"/>
    <property type="match status" value="1"/>
</dbReference>
<dbReference type="SMART" id="SM00066">
    <property type="entry name" value="GAL4"/>
    <property type="match status" value="1"/>
</dbReference>
<evidence type="ECO:0000256" key="2">
    <source>
        <dbReference type="ARBA" id="ARBA00022723"/>
    </source>
</evidence>
<comment type="subcellular location">
    <subcellularLocation>
        <location evidence="1">Nucleus</location>
    </subcellularLocation>
</comment>
<sequence length="670" mass="76599">MTDRTLNRSNPHVEFRCTTCQQIFRRVEHLRRHLSTHIDNKPHVCAFCASQFKRSDALRRHWKTCASRLASGNAVPQRSLSGKRRQSCDCCAERKRACNQGQPCSECQTRGSECTYRRVGTSFRYDTYEEQVSSQNALPLTRLNAHQRDNDKSQSRTHTNDSNGDPLTSYLRLDYLRNFTRAAGINNAYNYQRSFMVNATQNTTFDDCNHRPDDPIEFLEDIQWSQYLTSLESELFSDLAYPFDQPKEDLFFKKACEVRDMILSSIPKASNDISLATIELFTPGNVSRYIDLFWDRWYPHCPIIHRPIFDIQACPAILLLTMSLIGACTSSDPHDRETAQILLDTAEQLLFSHSLFSDDTESSTDPEMNEERVSILQATYFMCILQKWEGRDAAKRRIQRSRFTAFVAAARALGLSQGTHGHGGLPEKLDVQVWKTYMRREEMIRTFNFVFLLDSAFVIFHNSVPRMVLQEMTIDIPCPEAWFQASSAEEFSTLVNTHPKSIRTPTLLSECVRHLCTENPDIDIVSYLSNASKLGLFTIATGIHGLIFHQKMSYTPLPFAMTLLSKALSRWSKAWQLALQRLGPPEPSLPLWKEDGFIGHADDFAALAQIHLERANTSQERWNELIKQLPGPMQNDTDGMATFDQTGMDQVANLIRAVELLNLEKGFSDP</sequence>
<dbReference type="EMBL" id="MLKD01000008">
    <property type="protein sequence ID" value="OQE23815.1"/>
    <property type="molecule type" value="Genomic_DNA"/>
</dbReference>
<evidence type="ECO:0000256" key="1">
    <source>
        <dbReference type="ARBA" id="ARBA00004123"/>
    </source>
</evidence>
<feature type="domain" description="Zn(2)-C6 fungal-type" evidence="12">
    <location>
        <begin position="87"/>
        <end position="116"/>
    </location>
</feature>
<dbReference type="GO" id="GO:0006351">
    <property type="term" value="P:DNA-templated transcription"/>
    <property type="evidence" value="ECO:0007669"/>
    <property type="project" value="InterPro"/>
</dbReference>
<dbReference type="STRING" id="303698.A0A1V6TBQ5"/>
<comment type="caution">
    <text evidence="14">The sequence shown here is derived from an EMBL/GenBank/DDBJ whole genome shotgun (WGS) entry which is preliminary data.</text>
</comment>
<dbReference type="AlphaFoldDB" id="A0A1V6TBQ5"/>
<feature type="region of interest" description="Disordered" evidence="11">
    <location>
        <begin position="136"/>
        <end position="165"/>
    </location>
</feature>